<protein>
    <submittedName>
        <fullName evidence="4">S-layer homology domain-containing protein</fullName>
    </submittedName>
</protein>
<name>A0A1Z2XQ62_9FIRM</name>
<feature type="domain" description="SLH" evidence="2">
    <location>
        <begin position="381"/>
        <end position="444"/>
    </location>
</feature>
<evidence type="ECO:0000313" key="6">
    <source>
        <dbReference type="Proteomes" id="UP000596035"/>
    </source>
</evidence>
<accession>A0A1Z2XQ62</accession>
<evidence type="ECO:0000259" key="2">
    <source>
        <dbReference type="PROSITE" id="PS51272"/>
    </source>
</evidence>
<keyword evidence="1" id="KW-0677">Repeat</keyword>
<proteinExistence type="predicted"/>
<feature type="domain" description="SLH" evidence="2">
    <location>
        <begin position="445"/>
        <end position="504"/>
    </location>
</feature>
<reference evidence="4 6" key="3">
    <citation type="submission" date="2020-11" db="EMBL/GenBank/DDBJ databases">
        <title>Closed and high quality bacterial genomes of the OMM12 community.</title>
        <authorList>
            <person name="Marbouty M."/>
            <person name="Lamy-Besnier Q."/>
            <person name="Debarbieux L."/>
            <person name="Koszul R."/>
        </authorList>
    </citation>
    <scope>NUCLEOTIDE SEQUENCE [LARGE SCALE GENOMIC DNA]</scope>
    <source>
        <strain evidence="4 6">KB18</strain>
    </source>
</reference>
<dbReference type="PROSITE" id="PS51272">
    <property type="entry name" value="SLH"/>
    <property type="match status" value="3"/>
</dbReference>
<sequence length="563" mass="62682">MKKLVALVLVLAIFVSTNITGFAISPNSFGANENFQLSEFEEINQSDLELSGEVTEELETESVKEILGYKIPQEPTVALDPAEAMIYEGEGNVYTILTAMDEQSRITKLYRNGVLRQKALGDRYSNLIYTELYDIELTSPDETLVQVNPESSFQKIDGETQEIKEENGFTYITVHKPVSSEVLDIPSNTGMIISQSAAASTYAASKSPMEDEPPTNDGLSKSQFSGDLDYFKLGSNSISYDGSQLYTGTLYRRISSFKHMGTAREPYKISPGTAVGTVISAIGLFLDPSKISVLLGIGSVVTTEVFNYATSVQVNIYNLDGDYKVRVNSAGNNPYFTTRRITSYYKVYNTYLDRCEYQIRRIEDGYPLSNPNLVNEGISNYGYYHFFDIIEHWAKDNIRWAYGKNFMSGTGEYKFSPEASCNRAMAITVIYRMAGQPNEGTSSGFTDVKSNDYFAKAVTWGKNHKIVSGTSSTTYSPNQNVTKEQFVLMLYNYAKYKGKNLTASGDLNKFTDGNDVSTYAKTAMKWAIGNKIVSGNNGKLNPKSTTTRAELCVMINKYYNKFG</sequence>
<dbReference type="AlphaFoldDB" id="A0A1Z2XQ62"/>
<gene>
    <name evidence="3" type="ORF">ADH66_07950</name>
    <name evidence="4" type="ORF">I5Q82_17985</name>
</gene>
<dbReference type="EMBL" id="CP021422">
    <property type="protein sequence ID" value="ASB40595.1"/>
    <property type="molecule type" value="Genomic_DNA"/>
</dbReference>
<dbReference type="RefSeq" id="WP_066533723.1">
    <property type="nucleotide sequence ID" value="NZ_CAJTCQ010000017.1"/>
</dbReference>
<reference evidence="5" key="2">
    <citation type="submission" date="2017-05" db="EMBL/GenBank/DDBJ databases">
        <title>Improved OligoMM genomes.</title>
        <authorList>
            <person name="Garzetti D."/>
        </authorList>
    </citation>
    <scope>NUCLEOTIDE SEQUENCE [LARGE SCALE GENOMIC DNA]</scope>
    <source>
        <strain evidence="5">KB18</strain>
    </source>
</reference>
<dbReference type="Proteomes" id="UP000596035">
    <property type="component" value="Chromosome"/>
</dbReference>
<dbReference type="KEGG" id="amur:ADH66_07950"/>
<feature type="domain" description="SLH" evidence="2">
    <location>
        <begin position="507"/>
        <end position="563"/>
    </location>
</feature>
<keyword evidence="5" id="KW-1185">Reference proteome</keyword>
<organism evidence="4 6">
    <name type="scientific">Acutalibacter muris</name>
    <dbReference type="NCBI Taxonomy" id="1796620"/>
    <lineage>
        <taxon>Bacteria</taxon>
        <taxon>Bacillati</taxon>
        <taxon>Bacillota</taxon>
        <taxon>Clostridia</taxon>
        <taxon>Eubacteriales</taxon>
        <taxon>Acutalibacteraceae</taxon>
        <taxon>Acutalibacter</taxon>
    </lineage>
</organism>
<dbReference type="InterPro" id="IPR001119">
    <property type="entry name" value="SLH_dom"/>
</dbReference>
<evidence type="ECO:0000256" key="1">
    <source>
        <dbReference type="ARBA" id="ARBA00022737"/>
    </source>
</evidence>
<evidence type="ECO:0000313" key="3">
    <source>
        <dbReference type="EMBL" id="ASB40595.1"/>
    </source>
</evidence>
<dbReference type="Pfam" id="PF00395">
    <property type="entry name" value="SLH"/>
    <property type="match status" value="3"/>
</dbReference>
<dbReference type="EMBL" id="CP065321">
    <property type="protein sequence ID" value="QQR29873.1"/>
    <property type="molecule type" value="Genomic_DNA"/>
</dbReference>
<evidence type="ECO:0000313" key="4">
    <source>
        <dbReference type="EMBL" id="QQR29873.1"/>
    </source>
</evidence>
<reference evidence="3" key="1">
    <citation type="journal article" date="2017" name="Genome Announc.">
        <title>High-Quality Whole-Genome Sequences of the Oligo-Mouse-Microbiota Bacterial Community.</title>
        <authorList>
            <person name="Garzetti D."/>
            <person name="Brugiroux S."/>
            <person name="Bunk B."/>
            <person name="Pukall R."/>
            <person name="McCoy K.D."/>
            <person name="Macpherson A.J."/>
            <person name="Stecher B."/>
        </authorList>
    </citation>
    <scope>NUCLEOTIDE SEQUENCE</scope>
    <source>
        <strain evidence="3">KB18</strain>
    </source>
</reference>
<dbReference type="Proteomes" id="UP000196710">
    <property type="component" value="Chromosome"/>
</dbReference>
<evidence type="ECO:0000313" key="5">
    <source>
        <dbReference type="Proteomes" id="UP000196710"/>
    </source>
</evidence>